<dbReference type="Gene3D" id="3.10.450.50">
    <property type="match status" value="1"/>
</dbReference>
<gene>
    <name evidence="2" type="ORF">J2S59_001423</name>
</gene>
<evidence type="ECO:0000256" key="1">
    <source>
        <dbReference type="SAM" id="MobiDB-lite"/>
    </source>
</evidence>
<comment type="caution">
    <text evidence="2">The sequence shown here is derived from an EMBL/GenBank/DDBJ whole genome shotgun (WGS) entry which is preliminary data.</text>
</comment>
<keyword evidence="3" id="KW-1185">Reference proteome</keyword>
<organism evidence="2 3">
    <name type="scientific">Nocardioides massiliensis</name>
    <dbReference type="NCBI Taxonomy" id="1325935"/>
    <lineage>
        <taxon>Bacteria</taxon>
        <taxon>Bacillati</taxon>
        <taxon>Actinomycetota</taxon>
        <taxon>Actinomycetes</taxon>
        <taxon>Propionibacteriales</taxon>
        <taxon>Nocardioidaceae</taxon>
        <taxon>Nocardioides</taxon>
    </lineage>
</organism>
<dbReference type="SUPFAM" id="SSF103642">
    <property type="entry name" value="Sec-C motif"/>
    <property type="match status" value="1"/>
</dbReference>
<feature type="compositionally biased region" description="Basic and acidic residues" evidence="1">
    <location>
        <begin position="847"/>
        <end position="857"/>
    </location>
</feature>
<dbReference type="Proteomes" id="UP001240447">
    <property type="component" value="Unassembled WGS sequence"/>
</dbReference>
<evidence type="ECO:0000313" key="2">
    <source>
        <dbReference type="EMBL" id="MDP9821614.1"/>
    </source>
</evidence>
<dbReference type="RefSeq" id="WP_181641416.1">
    <property type="nucleotide sequence ID" value="NZ_CCXJ01000025.1"/>
</dbReference>
<accession>A0ABT9NMG3</accession>
<sequence length="857" mass="92904">MSTPAPLTAIAAAITDLMGDGLARTEEQIAEDLVARGVALGDDPFDAVMDVIDDEELTPLLMSLADERLVLLPALLRGRTFTHRLSAAEVDLGFLAVAPDLSPVSLLTEDEGFRRLVDGSIVQEALVGFDDDVLAERGVTLDADDDGVWLLAPDALTRAGLAAGDTIGVTVREDGFELAPATAHEVSPEAVEVVAGATPEAAEHPGSIAAVVWSACADDPDVFRTPQPPLSELLPAAGLIWDVDLVAPAGFDFAGWRSRQRLRRLAHLHRLDEDAALAVLTITSLYDDVAALVERAAAYDDPAAVLDEPGPAGPDDPGSPALDPDLVRATLDFLADPDVAEAVLVETVGAGRDGAAALGLFAETMEPRAPRAARVALRWLRGKAHERLGDAITAERTFEQARTLDAGWEPVLLDLANYASDRGDAERGLSLLRQAGISDDDSLVQVLQHFRPVDRSDLGRNDPCWCGSGRKYKVCHRGREVLPLEDRAAWLYQKAGRYLTDGPWRHDVIDLAEVRSAYDGDRAAMLAAIQDPLVNDAVLFEGGAFAAFLEERGVLLPDDERLLAEQWLLVDRSVFEIEDVRPGAGLSVRDLRTGDRHEVRERTASRSLRAGELICARVVPAGDTMQIFGGLESVSLRERDTLIALLDEDPTPHELVELFTRRFAPPVMTNTEGDDLLFCEAVLRSPDVEGLVRALDDTYERVDDWRWHATVVTHGMERVRATFILDGDELTVETNSGPRMDRVLSALRELQPGLELVEDVRRTMDDLPSEPTRAPLASSSGPTSDDPDLLAALDQLVRQHEQAWLDESIPALAGVTPREAAADPTRRPDLIRLLDSFPPATGPGQMDPDRLRTALGL</sequence>
<dbReference type="EMBL" id="JAUSQM010000001">
    <property type="protein sequence ID" value="MDP9821614.1"/>
    <property type="molecule type" value="Genomic_DNA"/>
</dbReference>
<dbReference type="InterPro" id="IPR004027">
    <property type="entry name" value="SEC_C_motif"/>
</dbReference>
<name>A0ABT9NMG3_9ACTN</name>
<proteinExistence type="predicted"/>
<reference evidence="2 3" key="1">
    <citation type="submission" date="2023-07" db="EMBL/GenBank/DDBJ databases">
        <title>Sequencing the genomes of 1000 actinobacteria strains.</title>
        <authorList>
            <person name="Klenk H.-P."/>
        </authorList>
    </citation>
    <scope>NUCLEOTIDE SEQUENCE [LARGE SCALE GENOMIC DNA]</scope>
    <source>
        <strain evidence="2 3">GD13</strain>
    </source>
</reference>
<feature type="region of interest" description="Disordered" evidence="1">
    <location>
        <begin position="834"/>
        <end position="857"/>
    </location>
</feature>
<feature type="region of interest" description="Disordered" evidence="1">
    <location>
        <begin position="764"/>
        <end position="788"/>
    </location>
</feature>
<dbReference type="Pfam" id="PF02810">
    <property type="entry name" value="SEC-C"/>
    <property type="match status" value="1"/>
</dbReference>
<evidence type="ECO:0000313" key="3">
    <source>
        <dbReference type="Proteomes" id="UP001240447"/>
    </source>
</evidence>
<protein>
    <submittedName>
        <fullName evidence="2">Tetratricopeptide (TPR) repeat protein</fullName>
    </submittedName>
</protein>